<proteinExistence type="predicted"/>
<name>A0ABD0LQI4_9CAEN</name>
<accession>A0ABD0LQI4</accession>
<protein>
    <submittedName>
        <fullName evidence="1">Uncharacterized protein</fullName>
    </submittedName>
</protein>
<keyword evidence="2" id="KW-1185">Reference proteome</keyword>
<dbReference type="Proteomes" id="UP001519460">
    <property type="component" value="Unassembled WGS sequence"/>
</dbReference>
<comment type="caution">
    <text evidence="1">The sequence shown here is derived from an EMBL/GenBank/DDBJ whole genome shotgun (WGS) entry which is preliminary data.</text>
</comment>
<dbReference type="EMBL" id="JACVVK020000032">
    <property type="protein sequence ID" value="KAK7501273.1"/>
    <property type="molecule type" value="Genomic_DNA"/>
</dbReference>
<reference evidence="1 2" key="1">
    <citation type="journal article" date="2023" name="Sci. Data">
        <title>Genome assembly of the Korean intertidal mud-creeper Batillaria attramentaria.</title>
        <authorList>
            <person name="Patra A.K."/>
            <person name="Ho P.T."/>
            <person name="Jun S."/>
            <person name="Lee S.J."/>
            <person name="Kim Y."/>
            <person name="Won Y.J."/>
        </authorList>
    </citation>
    <scope>NUCLEOTIDE SEQUENCE [LARGE SCALE GENOMIC DNA]</scope>
    <source>
        <strain evidence="1">Wonlab-2016</strain>
    </source>
</reference>
<evidence type="ECO:0000313" key="1">
    <source>
        <dbReference type="EMBL" id="KAK7501273.1"/>
    </source>
</evidence>
<gene>
    <name evidence="1" type="ORF">BaRGS_00007398</name>
</gene>
<sequence>MSFHNQQPAPRGKKVMRRAAAITSRQQSAVGSHAAVTMQFPAAGQLTPRLTELAAFKARDTSWVGGRVLIVIVFITRKLHASAALQRCPHPR</sequence>
<evidence type="ECO:0000313" key="2">
    <source>
        <dbReference type="Proteomes" id="UP001519460"/>
    </source>
</evidence>
<organism evidence="1 2">
    <name type="scientific">Batillaria attramentaria</name>
    <dbReference type="NCBI Taxonomy" id="370345"/>
    <lineage>
        <taxon>Eukaryota</taxon>
        <taxon>Metazoa</taxon>
        <taxon>Spiralia</taxon>
        <taxon>Lophotrochozoa</taxon>
        <taxon>Mollusca</taxon>
        <taxon>Gastropoda</taxon>
        <taxon>Caenogastropoda</taxon>
        <taxon>Sorbeoconcha</taxon>
        <taxon>Cerithioidea</taxon>
        <taxon>Batillariidae</taxon>
        <taxon>Batillaria</taxon>
    </lineage>
</organism>
<dbReference type="AlphaFoldDB" id="A0ABD0LQI4"/>